<name>A0A368BNH5_9GAMM</name>
<dbReference type="PRINTS" id="PR00111">
    <property type="entry name" value="ABHYDROLASE"/>
</dbReference>
<organism evidence="3 4">
    <name type="scientific">SAR86 cluster bacterium</name>
    <dbReference type="NCBI Taxonomy" id="2030880"/>
    <lineage>
        <taxon>Bacteria</taxon>
        <taxon>Pseudomonadati</taxon>
        <taxon>Pseudomonadota</taxon>
        <taxon>Gammaproteobacteria</taxon>
        <taxon>SAR86 cluster</taxon>
    </lineage>
</organism>
<dbReference type="PRINTS" id="PR00412">
    <property type="entry name" value="EPOXHYDRLASE"/>
</dbReference>
<keyword evidence="1 3" id="KW-0378">Hydrolase</keyword>
<dbReference type="Pfam" id="PF00561">
    <property type="entry name" value="Abhydrolase_1"/>
    <property type="match status" value="1"/>
</dbReference>
<evidence type="ECO:0000259" key="2">
    <source>
        <dbReference type="Pfam" id="PF00561"/>
    </source>
</evidence>
<feature type="domain" description="AB hydrolase-1" evidence="2">
    <location>
        <begin position="22"/>
        <end position="272"/>
    </location>
</feature>
<sequence>MPQKIISNNDINIFTEIYGEGPLIVLIHGWPESWYSWRHQIPFLEKLGYQVAAISVRGYGKSSKPHAIEEYSICKLASDIEAVITGLGHQSAILIGHDWGGPIAWTSAIKYPNMVDAVVGLSVPYLPVGAQSSLDLWKQIYKDKYFYQLYFLKEGLAEKELEKDLLKTFELCYFSNDSRGMLFLDKNKDNPKYQKNKNSGYLEGLPKFSKYPSWISRNDIDVLIDEFTISGMRGPLNRYRAQDIDFKELQEFGPKKITQPAAFITGEHDPVNFFLSGAASKGSFGSLATIDIKELFNQVLSQNYEDLRMLEVLENVGHWTQEEAPEEVNQNLKKFLAKLA</sequence>
<dbReference type="Proteomes" id="UP000252147">
    <property type="component" value="Unassembled WGS sequence"/>
</dbReference>
<accession>A0A368BNH5</accession>
<dbReference type="InterPro" id="IPR029058">
    <property type="entry name" value="AB_hydrolase_fold"/>
</dbReference>
<evidence type="ECO:0000313" key="3">
    <source>
        <dbReference type="EMBL" id="RCL38801.1"/>
    </source>
</evidence>
<gene>
    <name evidence="3" type="ORF">DBW97_01955</name>
</gene>
<dbReference type="AlphaFoldDB" id="A0A368BNH5"/>
<reference evidence="3 4" key="1">
    <citation type="journal article" date="2018" name="Microbiome">
        <title>Fine metagenomic profile of the Mediterranean stratified and mixed water columns revealed by assembly and recruitment.</title>
        <authorList>
            <person name="Haro-Moreno J.M."/>
            <person name="Lopez-Perez M."/>
            <person name="De La Torre J.R."/>
            <person name="Picazo A."/>
            <person name="Camacho A."/>
            <person name="Rodriguez-Valera F."/>
        </authorList>
    </citation>
    <scope>NUCLEOTIDE SEQUENCE [LARGE SCALE GENOMIC DNA]</scope>
    <source>
        <strain evidence="3">MED-G83</strain>
    </source>
</reference>
<dbReference type="PANTHER" id="PTHR43329">
    <property type="entry name" value="EPOXIDE HYDROLASE"/>
    <property type="match status" value="1"/>
</dbReference>
<dbReference type="EMBL" id="QOPD01000002">
    <property type="protein sequence ID" value="RCL38801.1"/>
    <property type="molecule type" value="Genomic_DNA"/>
</dbReference>
<evidence type="ECO:0000313" key="4">
    <source>
        <dbReference type="Proteomes" id="UP000252147"/>
    </source>
</evidence>
<dbReference type="GO" id="GO:0016787">
    <property type="term" value="F:hydrolase activity"/>
    <property type="evidence" value="ECO:0007669"/>
    <property type="project" value="UniProtKB-KW"/>
</dbReference>
<proteinExistence type="predicted"/>
<evidence type="ECO:0000256" key="1">
    <source>
        <dbReference type="ARBA" id="ARBA00022801"/>
    </source>
</evidence>
<comment type="caution">
    <text evidence="3">The sequence shown here is derived from an EMBL/GenBank/DDBJ whole genome shotgun (WGS) entry which is preliminary data.</text>
</comment>
<dbReference type="InterPro" id="IPR000073">
    <property type="entry name" value="AB_hydrolase_1"/>
</dbReference>
<dbReference type="SUPFAM" id="SSF53474">
    <property type="entry name" value="alpha/beta-Hydrolases"/>
    <property type="match status" value="1"/>
</dbReference>
<dbReference type="InterPro" id="IPR000639">
    <property type="entry name" value="Epox_hydrolase-like"/>
</dbReference>
<protein>
    <submittedName>
        <fullName evidence="3">Alpha/beta hydrolase</fullName>
    </submittedName>
</protein>
<dbReference type="Gene3D" id="3.40.50.1820">
    <property type="entry name" value="alpha/beta hydrolase"/>
    <property type="match status" value="1"/>
</dbReference>